<dbReference type="Proteomes" id="UP000823618">
    <property type="component" value="Unassembled WGS sequence"/>
</dbReference>
<evidence type="ECO:0000256" key="6">
    <source>
        <dbReference type="SAM" id="Phobius"/>
    </source>
</evidence>
<gene>
    <name evidence="7" type="ORF">IAC13_06165</name>
</gene>
<comment type="caution">
    <text evidence="7">The sequence shown here is derived from an EMBL/GenBank/DDBJ whole genome shotgun (WGS) entry which is preliminary data.</text>
</comment>
<organism evidence="7 8">
    <name type="scientific">Candidatus Scybalomonas excrementavium</name>
    <dbReference type="NCBI Taxonomy" id="2840943"/>
    <lineage>
        <taxon>Bacteria</taxon>
        <taxon>Bacillati</taxon>
        <taxon>Bacillota</taxon>
        <taxon>Clostridia</taxon>
        <taxon>Lachnospirales</taxon>
        <taxon>Lachnospiraceae</taxon>
        <taxon>Lachnospiraceae incertae sedis</taxon>
        <taxon>Candidatus Scybalomonas</taxon>
    </lineage>
</organism>
<dbReference type="InterPro" id="IPR017039">
    <property type="entry name" value="Virul_fac_BrkB"/>
</dbReference>
<keyword evidence="4 6" id="KW-1133">Transmembrane helix</keyword>
<feature type="transmembrane region" description="Helical" evidence="6">
    <location>
        <begin position="21"/>
        <end position="48"/>
    </location>
</feature>
<name>A0A9D9N7P6_9FIRM</name>
<keyword evidence="5 6" id="KW-0472">Membrane</keyword>
<keyword evidence="3 6" id="KW-0812">Transmembrane</keyword>
<reference evidence="7" key="1">
    <citation type="submission" date="2020-10" db="EMBL/GenBank/DDBJ databases">
        <authorList>
            <person name="Gilroy R."/>
        </authorList>
    </citation>
    <scope>NUCLEOTIDE SEQUENCE</scope>
    <source>
        <strain evidence="7">E3-2379</strain>
    </source>
</reference>
<dbReference type="NCBIfam" id="TIGR00765">
    <property type="entry name" value="yihY_not_rbn"/>
    <property type="match status" value="1"/>
</dbReference>
<reference evidence="7" key="2">
    <citation type="journal article" date="2021" name="PeerJ">
        <title>Extensive microbial diversity within the chicken gut microbiome revealed by metagenomics and culture.</title>
        <authorList>
            <person name="Gilroy R."/>
            <person name="Ravi A."/>
            <person name="Getino M."/>
            <person name="Pursley I."/>
            <person name="Horton D.L."/>
            <person name="Alikhan N.F."/>
            <person name="Baker D."/>
            <person name="Gharbi K."/>
            <person name="Hall N."/>
            <person name="Watson M."/>
            <person name="Adriaenssens E.M."/>
            <person name="Foster-Nyarko E."/>
            <person name="Jarju S."/>
            <person name="Secka A."/>
            <person name="Antonio M."/>
            <person name="Oren A."/>
            <person name="Chaudhuri R.R."/>
            <person name="La Ragione R."/>
            <person name="Hildebrand F."/>
            <person name="Pallen M.J."/>
        </authorList>
    </citation>
    <scope>NUCLEOTIDE SEQUENCE</scope>
    <source>
        <strain evidence="7">E3-2379</strain>
    </source>
</reference>
<evidence type="ECO:0000256" key="1">
    <source>
        <dbReference type="ARBA" id="ARBA00004651"/>
    </source>
</evidence>
<proteinExistence type="predicted"/>
<evidence type="ECO:0000256" key="2">
    <source>
        <dbReference type="ARBA" id="ARBA00022475"/>
    </source>
</evidence>
<evidence type="ECO:0000256" key="5">
    <source>
        <dbReference type="ARBA" id="ARBA00023136"/>
    </source>
</evidence>
<dbReference type="EMBL" id="JADIML010000167">
    <property type="protein sequence ID" value="MBO8463501.1"/>
    <property type="molecule type" value="Genomic_DNA"/>
</dbReference>
<feature type="transmembrane region" description="Helical" evidence="6">
    <location>
        <begin position="172"/>
        <end position="195"/>
    </location>
</feature>
<dbReference type="PANTHER" id="PTHR30213">
    <property type="entry name" value="INNER MEMBRANE PROTEIN YHJD"/>
    <property type="match status" value="1"/>
</dbReference>
<feature type="transmembrane region" description="Helical" evidence="6">
    <location>
        <begin position="207"/>
        <end position="228"/>
    </location>
</feature>
<evidence type="ECO:0000313" key="7">
    <source>
        <dbReference type="EMBL" id="MBO8463501.1"/>
    </source>
</evidence>
<evidence type="ECO:0000256" key="4">
    <source>
        <dbReference type="ARBA" id="ARBA00022989"/>
    </source>
</evidence>
<feature type="transmembrane region" description="Helical" evidence="6">
    <location>
        <begin position="126"/>
        <end position="152"/>
    </location>
</feature>
<comment type="subcellular location">
    <subcellularLocation>
        <location evidence="1">Cell membrane</location>
        <topology evidence="1">Multi-pass membrane protein</topology>
    </subcellularLocation>
</comment>
<dbReference type="PANTHER" id="PTHR30213:SF0">
    <property type="entry name" value="UPF0761 MEMBRANE PROTEIN YIHY"/>
    <property type="match status" value="1"/>
</dbReference>
<dbReference type="Pfam" id="PF03631">
    <property type="entry name" value="Virul_fac_BrkB"/>
    <property type="match status" value="1"/>
</dbReference>
<dbReference type="AlphaFoldDB" id="A0A9D9N7P6"/>
<dbReference type="PIRSF" id="PIRSF035875">
    <property type="entry name" value="RNase_BN"/>
    <property type="match status" value="1"/>
</dbReference>
<feature type="transmembrane region" description="Helical" evidence="6">
    <location>
        <begin position="240"/>
        <end position="262"/>
    </location>
</feature>
<keyword evidence="2" id="KW-1003">Cell membrane</keyword>
<dbReference type="GO" id="GO:0005886">
    <property type="term" value="C:plasma membrane"/>
    <property type="evidence" value="ECO:0007669"/>
    <property type="project" value="UniProtKB-SubCell"/>
</dbReference>
<sequence>MKVLRCYIRLKTFMNKYKEDHISAFASQAAFFTILSFVPFILFFFTMIQYLPISKDMITQFILSFVPKETDALVESLITSLYAKINGTLLSVSIITALWSASRIILSITRGLNAIFEIRETRNYVLIRIVSMFYTVIFSVLMLLILIVLIFGNSLYRYVIKIAPIIGTILDPILSFRFIGAGIILILFFCITYTIIPNKKLYLFEQLPGAIFATIGWTGLSLAFSIYVDHFSNFSYMYGSLASIMILMLWLYACMTIFFIGAEINYFLQTPMEEPFFS</sequence>
<accession>A0A9D9N7P6</accession>
<evidence type="ECO:0000313" key="8">
    <source>
        <dbReference type="Proteomes" id="UP000823618"/>
    </source>
</evidence>
<protein>
    <submittedName>
        <fullName evidence="7">YihY/virulence factor BrkB family protein</fullName>
    </submittedName>
</protein>
<evidence type="ECO:0000256" key="3">
    <source>
        <dbReference type="ARBA" id="ARBA00022692"/>
    </source>
</evidence>